<dbReference type="PANTHER" id="PTHR30294">
    <property type="entry name" value="MEMBRANE COMPONENT OF ABC TRANSPORTER YHHJ-RELATED"/>
    <property type="match status" value="1"/>
</dbReference>
<reference evidence="10 11" key="1">
    <citation type="journal article" date="2019" name="ISME J.">
        <title>Candidatus Macondimonas diazotrophica, a novel gammaproteobacterial genus dominating crude-oil-contaminated coastal sediments.</title>
        <authorList>
            <person name="Karthikeyan S."/>
            <person name="Konstantinidis K."/>
        </authorList>
    </citation>
    <scope>NUCLEOTIDE SEQUENCE [LARGE SCALE GENOMIC DNA]</scope>
    <source>
        <strain evidence="10 11">KTK01</strain>
    </source>
</reference>
<keyword evidence="4" id="KW-1003">Cell membrane</keyword>
<name>A0A4Z0FAE0_9GAMM</name>
<dbReference type="Pfam" id="PF12698">
    <property type="entry name" value="ABC2_membrane_3"/>
    <property type="match status" value="1"/>
</dbReference>
<dbReference type="OrthoDB" id="9808686at2"/>
<dbReference type="Gene3D" id="3.40.1710.10">
    <property type="entry name" value="abc type-2 transporter like domain"/>
    <property type="match status" value="1"/>
</dbReference>
<organism evidence="10 11">
    <name type="scientific">Candidatus Macondimonas diazotrophica</name>
    <dbReference type="NCBI Taxonomy" id="2305248"/>
    <lineage>
        <taxon>Bacteria</taxon>
        <taxon>Pseudomonadati</taxon>
        <taxon>Pseudomonadota</taxon>
        <taxon>Gammaproteobacteria</taxon>
        <taxon>Chromatiales</taxon>
        <taxon>Ectothiorhodospiraceae</taxon>
        <taxon>Candidatus Macondimonas</taxon>
    </lineage>
</organism>
<dbReference type="InterPro" id="IPR051449">
    <property type="entry name" value="ABC-2_transporter_component"/>
</dbReference>
<comment type="subcellular location">
    <subcellularLocation>
        <location evidence="1">Cell membrane</location>
        <topology evidence="1">Multi-pass membrane protein</topology>
    </subcellularLocation>
</comment>
<dbReference type="PROSITE" id="PS51012">
    <property type="entry name" value="ABC_TM2"/>
    <property type="match status" value="1"/>
</dbReference>
<protein>
    <submittedName>
        <fullName evidence="10">ABC transporter permease</fullName>
    </submittedName>
</protein>
<keyword evidence="6 8" id="KW-1133">Transmembrane helix</keyword>
<feature type="transmembrane region" description="Helical" evidence="8">
    <location>
        <begin position="173"/>
        <end position="199"/>
    </location>
</feature>
<keyword evidence="11" id="KW-1185">Reference proteome</keyword>
<dbReference type="RefSeq" id="WP_135281540.1">
    <property type="nucleotide sequence ID" value="NZ_SRIO01000006.1"/>
</dbReference>
<feature type="transmembrane region" description="Helical" evidence="8">
    <location>
        <begin position="22"/>
        <end position="39"/>
    </location>
</feature>
<evidence type="ECO:0000256" key="2">
    <source>
        <dbReference type="ARBA" id="ARBA00007783"/>
    </source>
</evidence>
<accession>A0A4Z0FAE0</accession>
<dbReference type="AlphaFoldDB" id="A0A4Z0FAE0"/>
<evidence type="ECO:0000313" key="11">
    <source>
        <dbReference type="Proteomes" id="UP000297890"/>
    </source>
</evidence>
<dbReference type="PANTHER" id="PTHR30294:SF47">
    <property type="entry name" value="INNER MEMBRANE TRANSPORT PERMEASE YHHJ"/>
    <property type="match status" value="1"/>
</dbReference>
<proteinExistence type="inferred from homology"/>
<sequence length="373" mass="40748">MRLSHVLNLGIKELRSLWRDPIMLFLILYVFTFSVYTRATAMPETLNKAPIAIVDEDRSPLSTRIVSAFYPPHFLLPRLIDAAEMDARMDAGFDTFALDIPPEFQRDVLAGRSPVIQLNVDATRMSQAFTGSGYVQTIVNDEVQAFVRGHPHSPDLPVDLALRARFNPELNKSWFAAIMSIINEVTMLSIVLTGAALIREREHGTVEHLLVMPVTPLEIMFSKVWSMGLVVLGAATASLLFVVQAGLGVPLHGSVPLFIAGAAVHLFATTSMGIFLGTVARSMPQFGLLLMLVLLPLQMLSGASTPRESMPEIVQLVMLGAPNTHFVMLAQGILYRGAGFGVVWPQFLALAAIGTILFALALARFRRALATMA</sequence>
<comment type="caution">
    <text evidence="10">The sequence shown here is derived from an EMBL/GenBank/DDBJ whole genome shotgun (WGS) entry which is preliminary data.</text>
</comment>
<evidence type="ECO:0000256" key="5">
    <source>
        <dbReference type="ARBA" id="ARBA00022692"/>
    </source>
</evidence>
<feature type="transmembrane region" description="Helical" evidence="8">
    <location>
        <begin position="313"/>
        <end position="335"/>
    </location>
</feature>
<evidence type="ECO:0000256" key="7">
    <source>
        <dbReference type="ARBA" id="ARBA00023136"/>
    </source>
</evidence>
<keyword evidence="3" id="KW-0813">Transport</keyword>
<evidence type="ECO:0000256" key="1">
    <source>
        <dbReference type="ARBA" id="ARBA00004651"/>
    </source>
</evidence>
<evidence type="ECO:0000256" key="8">
    <source>
        <dbReference type="SAM" id="Phobius"/>
    </source>
</evidence>
<gene>
    <name evidence="10" type="ORF">E4680_06235</name>
</gene>
<dbReference type="Proteomes" id="UP000297890">
    <property type="component" value="Unassembled WGS sequence"/>
</dbReference>
<feature type="transmembrane region" description="Helical" evidence="8">
    <location>
        <begin position="282"/>
        <end position="301"/>
    </location>
</feature>
<comment type="similarity">
    <text evidence="2">Belongs to the ABC-2 integral membrane protein family.</text>
</comment>
<dbReference type="InterPro" id="IPR047817">
    <property type="entry name" value="ABC2_TM_bact-type"/>
</dbReference>
<evidence type="ECO:0000259" key="9">
    <source>
        <dbReference type="PROSITE" id="PS51012"/>
    </source>
</evidence>
<dbReference type="EMBL" id="SRIO01000006">
    <property type="protein sequence ID" value="TFZ82870.1"/>
    <property type="molecule type" value="Genomic_DNA"/>
</dbReference>
<feature type="transmembrane region" description="Helical" evidence="8">
    <location>
        <begin position="255"/>
        <end position="276"/>
    </location>
</feature>
<evidence type="ECO:0000313" key="10">
    <source>
        <dbReference type="EMBL" id="TFZ82870.1"/>
    </source>
</evidence>
<evidence type="ECO:0000256" key="6">
    <source>
        <dbReference type="ARBA" id="ARBA00022989"/>
    </source>
</evidence>
<keyword evidence="5 8" id="KW-0812">Transmembrane</keyword>
<feature type="transmembrane region" description="Helical" evidence="8">
    <location>
        <begin position="347"/>
        <end position="365"/>
    </location>
</feature>
<dbReference type="GO" id="GO:0005886">
    <property type="term" value="C:plasma membrane"/>
    <property type="evidence" value="ECO:0007669"/>
    <property type="project" value="UniProtKB-SubCell"/>
</dbReference>
<feature type="transmembrane region" description="Helical" evidence="8">
    <location>
        <begin position="219"/>
        <end position="243"/>
    </location>
</feature>
<evidence type="ECO:0000256" key="3">
    <source>
        <dbReference type="ARBA" id="ARBA00022448"/>
    </source>
</evidence>
<dbReference type="InterPro" id="IPR013525">
    <property type="entry name" value="ABC2_TM"/>
</dbReference>
<dbReference type="GO" id="GO:0140359">
    <property type="term" value="F:ABC-type transporter activity"/>
    <property type="evidence" value="ECO:0007669"/>
    <property type="project" value="InterPro"/>
</dbReference>
<feature type="domain" description="ABC transmembrane type-2" evidence="9">
    <location>
        <begin position="132"/>
        <end position="368"/>
    </location>
</feature>
<keyword evidence="7 8" id="KW-0472">Membrane</keyword>
<evidence type="ECO:0000256" key="4">
    <source>
        <dbReference type="ARBA" id="ARBA00022475"/>
    </source>
</evidence>